<comment type="caution">
    <text evidence="1">The sequence shown here is derived from an EMBL/GenBank/DDBJ whole genome shotgun (WGS) entry which is preliminary data.</text>
</comment>
<dbReference type="PANTHER" id="PTHR24559:SF439">
    <property type="entry name" value="RETROTRANSPOSON, UNCLASSIFIED-LIKE PROTEIN"/>
    <property type="match status" value="1"/>
</dbReference>
<gene>
    <name evidence="1" type="ORF">Scaly_0063500</name>
</gene>
<dbReference type="CDD" id="cd01647">
    <property type="entry name" value="RT_LTR"/>
    <property type="match status" value="1"/>
</dbReference>
<dbReference type="Gene3D" id="3.30.70.270">
    <property type="match status" value="1"/>
</dbReference>
<proteinExistence type="predicted"/>
<evidence type="ECO:0000313" key="1">
    <source>
        <dbReference type="EMBL" id="KAL0396151.1"/>
    </source>
</evidence>
<dbReference type="Gene3D" id="3.10.10.10">
    <property type="entry name" value="HIV Type 1 Reverse Transcriptase, subunit A, domain 1"/>
    <property type="match status" value="1"/>
</dbReference>
<protein>
    <submittedName>
        <fullName evidence="1">Uncharacterized protein</fullName>
    </submittedName>
</protein>
<accession>A0AAW2SX53</accession>
<reference evidence="1" key="2">
    <citation type="journal article" date="2024" name="Plant">
        <title>Genomic evolution and insights into agronomic trait innovations of Sesamum species.</title>
        <authorList>
            <person name="Miao H."/>
            <person name="Wang L."/>
            <person name="Qu L."/>
            <person name="Liu H."/>
            <person name="Sun Y."/>
            <person name="Le M."/>
            <person name="Wang Q."/>
            <person name="Wei S."/>
            <person name="Zheng Y."/>
            <person name="Lin W."/>
            <person name="Duan Y."/>
            <person name="Cao H."/>
            <person name="Xiong S."/>
            <person name="Wang X."/>
            <person name="Wei L."/>
            <person name="Li C."/>
            <person name="Ma Q."/>
            <person name="Ju M."/>
            <person name="Zhao R."/>
            <person name="Li G."/>
            <person name="Mu C."/>
            <person name="Tian Q."/>
            <person name="Mei H."/>
            <person name="Zhang T."/>
            <person name="Gao T."/>
            <person name="Zhang H."/>
        </authorList>
    </citation>
    <scope>NUCLEOTIDE SEQUENCE</scope>
    <source>
        <strain evidence="1">KEN8</strain>
    </source>
</reference>
<dbReference type="EMBL" id="JACGWM010000001">
    <property type="protein sequence ID" value="KAL0396151.1"/>
    <property type="molecule type" value="Genomic_DNA"/>
</dbReference>
<dbReference type="InterPro" id="IPR053134">
    <property type="entry name" value="RNA-dir_DNA_polymerase"/>
</dbReference>
<dbReference type="SUPFAM" id="SSF56672">
    <property type="entry name" value="DNA/RNA polymerases"/>
    <property type="match status" value="1"/>
</dbReference>
<name>A0AAW2SX53_9LAMI</name>
<organism evidence="1">
    <name type="scientific">Sesamum calycinum</name>
    <dbReference type="NCBI Taxonomy" id="2727403"/>
    <lineage>
        <taxon>Eukaryota</taxon>
        <taxon>Viridiplantae</taxon>
        <taxon>Streptophyta</taxon>
        <taxon>Embryophyta</taxon>
        <taxon>Tracheophyta</taxon>
        <taxon>Spermatophyta</taxon>
        <taxon>Magnoliopsida</taxon>
        <taxon>eudicotyledons</taxon>
        <taxon>Gunneridae</taxon>
        <taxon>Pentapetalae</taxon>
        <taxon>asterids</taxon>
        <taxon>lamiids</taxon>
        <taxon>Lamiales</taxon>
        <taxon>Pedaliaceae</taxon>
        <taxon>Sesamum</taxon>
    </lineage>
</organism>
<dbReference type="InterPro" id="IPR043502">
    <property type="entry name" value="DNA/RNA_pol_sf"/>
</dbReference>
<dbReference type="PANTHER" id="PTHR24559">
    <property type="entry name" value="TRANSPOSON TY3-I GAG-POL POLYPROTEIN"/>
    <property type="match status" value="1"/>
</dbReference>
<reference evidence="1" key="1">
    <citation type="submission" date="2020-06" db="EMBL/GenBank/DDBJ databases">
        <authorList>
            <person name="Li T."/>
            <person name="Hu X."/>
            <person name="Zhang T."/>
            <person name="Song X."/>
            <person name="Zhang H."/>
            <person name="Dai N."/>
            <person name="Sheng W."/>
            <person name="Hou X."/>
            <person name="Wei L."/>
        </authorList>
    </citation>
    <scope>NUCLEOTIDE SEQUENCE</scope>
    <source>
        <strain evidence="1">KEN8</strain>
        <tissue evidence="1">Leaf</tissue>
    </source>
</reference>
<sequence length="191" mass="22143">MDELKEINLGDVENPWPIYISTLLTDDEEKAYVELMHEFKDVFAWTYKEMPGLDLKVVVHQLSIKKGARPVELAQRRSDPSWSLRLKLKSINSSRLGSFERDLNGACPKDDFPLPITELMINATMGHEALSFMDGSSRYNQIRIVPKDEKLMALRTPKGIYYYKVMSFGLKNTDATYQRAMKIFDDMLLRR</sequence>
<dbReference type="InterPro" id="IPR043128">
    <property type="entry name" value="Rev_trsase/Diguanyl_cyclase"/>
</dbReference>
<dbReference type="AlphaFoldDB" id="A0AAW2SX53"/>